<evidence type="ECO:0000256" key="4">
    <source>
        <dbReference type="ARBA" id="ARBA00022803"/>
    </source>
</evidence>
<sequence length="430" mass="49637">MFSLGQRLREIRLKKKMTQIDLAKGICTASMISQIESDRARPSYKMLIAIAERLDTQLETLLIDTDMNLEHVSAFKMARALVGAKEYPSAIPYLEELLKEQRSQVSTIDIQLELGECLLHTGDLDRAEKQLHEVQEWGVLRQDHHKVARTLKLLGEIEERRRRYPLAAFLWEKGLASLERMDHPDLFLRAEILHVLGTVQLKMERPHDAQRYLDEAAALYAGTDNLRAIGHVYLGLSTSYQQQNDLQMSVDYSERAAGIFKGLEDRLFVLRNQVTSAISHIASGQAEEAEPMLQDAYKQFVWMGQIEEAGTTLVEIAKLMSHLGRWEECEAACLQTQNVLPDHHICQAWVHRLRAKVDLHLRQQRQTAIHRYQTAAEVYLQQKELREYGDTMFELSCVYVEVKEYGQAYKIMDEVRNQTHEELLRRGIVL</sequence>
<dbReference type="CDD" id="cd00093">
    <property type="entry name" value="HTH_XRE"/>
    <property type="match status" value="1"/>
</dbReference>
<dbReference type="InterPro" id="IPR001387">
    <property type="entry name" value="Cro/C1-type_HTH"/>
</dbReference>
<comment type="caution">
    <text evidence="7">The sequence shown here is derived from an EMBL/GenBank/DDBJ whole genome shotgun (WGS) entry which is preliminary data.</text>
</comment>
<keyword evidence="4" id="KW-0802">TPR repeat</keyword>
<dbReference type="RefSeq" id="WP_267150752.1">
    <property type="nucleotide sequence ID" value="NZ_JAPMLT010000002.1"/>
</dbReference>
<dbReference type="EMBL" id="JAPMLT010000002">
    <property type="protein sequence ID" value="MCX7569512.1"/>
    <property type="molecule type" value="Genomic_DNA"/>
</dbReference>
<keyword evidence="2" id="KW-0963">Cytoplasm</keyword>
<keyword evidence="8" id="KW-1185">Reference proteome</keyword>
<dbReference type="SUPFAM" id="SSF47413">
    <property type="entry name" value="lambda repressor-like DNA-binding domains"/>
    <property type="match status" value="1"/>
</dbReference>
<evidence type="ECO:0000313" key="8">
    <source>
        <dbReference type="Proteomes" id="UP001208017"/>
    </source>
</evidence>
<dbReference type="PANTHER" id="PTHR46630">
    <property type="entry name" value="TETRATRICOPEPTIDE REPEAT PROTEIN 29"/>
    <property type="match status" value="1"/>
</dbReference>
<comment type="subcellular location">
    <subcellularLocation>
        <location evidence="1">Cytoplasm</location>
    </subcellularLocation>
</comment>
<evidence type="ECO:0000256" key="5">
    <source>
        <dbReference type="ARBA" id="ARBA00038253"/>
    </source>
</evidence>
<dbReference type="SMART" id="SM00028">
    <property type="entry name" value="TPR"/>
    <property type="match status" value="6"/>
</dbReference>
<evidence type="ECO:0000313" key="7">
    <source>
        <dbReference type="EMBL" id="MCX7569512.1"/>
    </source>
</evidence>
<dbReference type="SMART" id="SM00530">
    <property type="entry name" value="HTH_XRE"/>
    <property type="match status" value="1"/>
</dbReference>
<dbReference type="InterPro" id="IPR019734">
    <property type="entry name" value="TPR_rpt"/>
</dbReference>
<gene>
    <name evidence="7" type="ORF">OS242_06020</name>
</gene>
<dbReference type="Gene3D" id="1.10.260.40">
    <property type="entry name" value="lambda repressor-like DNA-binding domains"/>
    <property type="match status" value="1"/>
</dbReference>
<evidence type="ECO:0000256" key="3">
    <source>
        <dbReference type="ARBA" id="ARBA00022737"/>
    </source>
</evidence>
<dbReference type="Gene3D" id="1.25.40.10">
    <property type="entry name" value="Tetratricopeptide repeat domain"/>
    <property type="match status" value="2"/>
</dbReference>
<organism evidence="7 8">
    <name type="scientific">Tumebacillus lacus</name>
    <dbReference type="NCBI Taxonomy" id="2995335"/>
    <lineage>
        <taxon>Bacteria</taxon>
        <taxon>Bacillati</taxon>
        <taxon>Bacillota</taxon>
        <taxon>Bacilli</taxon>
        <taxon>Bacillales</taxon>
        <taxon>Alicyclobacillaceae</taxon>
        <taxon>Tumebacillus</taxon>
    </lineage>
</organism>
<reference evidence="7 8" key="1">
    <citation type="submission" date="2022-11" db="EMBL/GenBank/DDBJ databases">
        <title>Study of microbial diversity in lake waters.</title>
        <authorList>
            <person name="Zhang J."/>
        </authorList>
    </citation>
    <scope>NUCLEOTIDE SEQUENCE [LARGE SCALE GENOMIC DNA]</scope>
    <source>
        <strain evidence="7 8">DT12</strain>
    </source>
</reference>
<evidence type="ECO:0000256" key="1">
    <source>
        <dbReference type="ARBA" id="ARBA00004496"/>
    </source>
</evidence>
<dbReference type="Proteomes" id="UP001208017">
    <property type="component" value="Unassembled WGS sequence"/>
</dbReference>
<keyword evidence="3" id="KW-0677">Repeat</keyword>
<proteinExistence type="inferred from homology"/>
<dbReference type="InterPro" id="IPR011990">
    <property type="entry name" value="TPR-like_helical_dom_sf"/>
</dbReference>
<dbReference type="Pfam" id="PF01381">
    <property type="entry name" value="HTH_3"/>
    <property type="match status" value="1"/>
</dbReference>
<feature type="domain" description="HTH cro/C1-type" evidence="6">
    <location>
        <begin position="8"/>
        <end position="61"/>
    </location>
</feature>
<dbReference type="SUPFAM" id="SSF48452">
    <property type="entry name" value="TPR-like"/>
    <property type="match status" value="2"/>
</dbReference>
<evidence type="ECO:0000259" key="6">
    <source>
        <dbReference type="PROSITE" id="PS50943"/>
    </source>
</evidence>
<accession>A0ABT3X165</accession>
<comment type="similarity">
    <text evidence="5">Belongs to the Rap family.</text>
</comment>
<protein>
    <submittedName>
        <fullName evidence="7">Tetratricopeptide repeat protein</fullName>
    </submittedName>
</protein>
<evidence type="ECO:0000256" key="2">
    <source>
        <dbReference type="ARBA" id="ARBA00022490"/>
    </source>
</evidence>
<dbReference type="PANTHER" id="PTHR46630:SF1">
    <property type="entry name" value="TETRATRICOPEPTIDE REPEAT PROTEIN 29"/>
    <property type="match status" value="1"/>
</dbReference>
<name>A0ABT3X165_9BACL</name>
<dbReference type="PROSITE" id="PS50943">
    <property type="entry name" value="HTH_CROC1"/>
    <property type="match status" value="1"/>
</dbReference>
<dbReference type="InterPro" id="IPR010982">
    <property type="entry name" value="Lambda_DNA-bd_dom_sf"/>
</dbReference>
<dbReference type="Pfam" id="PF14559">
    <property type="entry name" value="TPR_19"/>
    <property type="match status" value="1"/>
</dbReference>
<dbReference type="InterPro" id="IPR051476">
    <property type="entry name" value="Bac_ResReg_Asp_Phosphatase"/>
</dbReference>